<evidence type="ECO:0000313" key="2">
    <source>
        <dbReference type="EMBL" id="KAF2118763.1"/>
    </source>
</evidence>
<organism evidence="2 3">
    <name type="scientific">Lophiotrema nucula</name>
    <dbReference type="NCBI Taxonomy" id="690887"/>
    <lineage>
        <taxon>Eukaryota</taxon>
        <taxon>Fungi</taxon>
        <taxon>Dikarya</taxon>
        <taxon>Ascomycota</taxon>
        <taxon>Pezizomycotina</taxon>
        <taxon>Dothideomycetes</taxon>
        <taxon>Pleosporomycetidae</taxon>
        <taxon>Pleosporales</taxon>
        <taxon>Lophiotremataceae</taxon>
        <taxon>Lophiotrema</taxon>
    </lineage>
</organism>
<dbReference type="EMBL" id="ML977316">
    <property type="protein sequence ID" value="KAF2118763.1"/>
    <property type="molecule type" value="Genomic_DNA"/>
</dbReference>
<reference evidence="2" key="1">
    <citation type="journal article" date="2020" name="Stud. Mycol.">
        <title>101 Dothideomycetes genomes: a test case for predicting lifestyles and emergence of pathogens.</title>
        <authorList>
            <person name="Haridas S."/>
            <person name="Albert R."/>
            <person name="Binder M."/>
            <person name="Bloem J."/>
            <person name="Labutti K."/>
            <person name="Salamov A."/>
            <person name="Andreopoulos B."/>
            <person name="Baker S."/>
            <person name="Barry K."/>
            <person name="Bills G."/>
            <person name="Bluhm B."/>
            <person name="Cannon C."/>
            <person name="Castanera R."/>
            <person name="Culley D."/>
            <person name="Daum C."/>
            <person name="Ezra D."/>
            <person name="Gonzalez J."/>
            <person name="Henrissat B."/>
            <person name="Kuo A."/>
            <person name="Liang C."/>
            <person name="Lipzen A."/>
            <person name="Lutzoni F."/>
            <person name="Magnuson J."/>
            <person name="Mondo S."/>
            <person name="Nolan M."/>
            <person name="Ohm R."/>
            <person name="Pangilinan J."/>
            <person name="Park H.-J."/>
            <person name="Ramirez L."/>
            <person name="Alfaro M."/>
            <person name="Sun H."/>
            <person name="Tritt A."/>
            <person name="Yoshinaga Y."/>
            <person name="Zwiers L.-H."/>
            <person name="Turgeon B."/>
            <person name="Goodwin S."/>
            <person name="Spatafora J."/>
            <person name="Crous P."/>
            <person name="Grigoriev I."/>
        </authorList>
    </citation>
    <scope>NUCLEOTIDE SEQUENCE</scope>
    <source>
        <strain evidence="2">CBS 627.86</strain>
    </source>
</reference>
<keyword evidence="3" id="KW-1185">Reference proteome</keyword>
<evidence type="ECO:0000256" key="1">
    <source>
        <dbReference type="SAM" id="MobiDB-lite"/>
    </source>
</evidence>
<dbReference type="AlphaFoldDB" id="A0A6A5ZIU0"/>
<name>A0A6A5ZIU0_9PLEO</name>
<accession>A0A6A5ZIU0</accession>
<gene>
    <name evidence="2" type="ORF">BDV96DRAFT_642939</name>
</gene>
<proteinExistence type="predicted"/>
<feature type="region of interest" description="Disordered" evidence="1">
    <location>
        <begin position="83"/>
        <end position="105"/>
    </location>
</feature>
<feature type="region of interest" description="Disordered" evidence="1">
    <location>
        <begin position="130"/>
        <end position="157"/>
    </location>
</feature>
<feature type="compositionally biased region" description="Basic and acidic residues" evidence="1">
    <location>
        <begin position="90"/>
        <end position="101"/>
    </location>
</feature>
<evidence type="ECO:0000313" key="3">
    <source>
        <dbReference type="Proteomes" id="UP000799770"/>
    </source>
</evidence>
<dbReference type="Proteomes" id="UP000799770">
    <property type="component" value="Unassembled WGS sequence"/>
</dbReference>
<protein>
    <submittedName>
        <fullName evidence="2">Uncharacterized protein</fullName>
    </submittedName>
</protein>
<sequence>MPPRRRNKNDIEEGWHIVDHRHVAPWTQDLKVSEPQPRHASVATTAAEQETIISSFILRPVSSHLADGDDDWDTLETAVHYEYTEENGTEQEREKSEEVARDKKKRAFRCNQRARAKEQRAINLRDAELERAKAERRQRNKSWFESGGRSEADEDVATPRGGALSWALWIFRRP</sequence>